<evidence type="ECO:0000259" key="2">
    <source>
        <dbReference type="Pfam" id="PF18276"/>
    </source>
</evidence>
<dbReference type="Pfam" id="PF18276">
    <property type="entry name" value="TcA_TcB_BD"/>
    <property type="match status" value="1"/>
</dbReference>
<name>A0ABU9XSG5_9SPHN</name>
<dbReference type="Pfam" id="PF20220">
    <property type="entry name" value="ABC_toxin_N"/>
    <property type="match status" value="1"/>
</dbReference>
<dbReference type="RefSeq" id="WP_345864593.1">
    <property type="nucleotide sequence ID" value="NZ_JBDIMF010000003.1"/>
</dbReference>
<feature type="domain" description="ABC toxin N-terminal" evidence="4">
    <location>
        <begin position="1080"/>
        <end position="1200"/>
    </location>
</feature>
<dbReference type="InterPro" id="IPR041079">
    <property type="entry name" value="Neuraminidase-like"/>
</dbReference>
<accession>A0ABU9XSG5</accession>
<feature type="domain" description="Tc toxin complex TcA C-terminal TcB-binding" evidence="2">
    <location>
        <begin position="2539"/>
        <end position="2828"/>
    </location>
</feature>
<feature type="domain" description="Neuraminidase-like" evidence="3">
    <location>
        <begin position="1247"/>
        <end position="1352"/>
    </location>
</feature>
<reference evidence="5 6" key="1">
    <citation type="submission" date="2024-05" db="EMBL/GenBank/DDBJ databases">
        <authorList>
            <person name="Liu Q."/>
            <person name="Xin Y.-H."/>
        </authorList>
    </citation>
    <scope>NUCLEOTIDE SEQUENCE [LARGE SCALE GENOMIC DNA]</scope>
    <source>
        <strain evidence="5 6">CGMCC 1.15349</strain>
    </source>
</reference>
<evidence type="ECO:0000313" key="6">
    <source>
        <dbReference type="Proteomes" id="UP001404104"/>
    </source>
</evidence>
<sequence length="2999" mass="323703">MDVDELAAVVPELAAFARDRPDFDILRHDFLADVGPGDSDAPLKASDPLRDVLMECQRLARIAPSGAVLGALRQLGFGSAAEVAALEEGHFVAISADALGGDTGLAGVIHSRARAIKGQAIHLWANAAVLAKSPLLRHSPVSSVGTAPGEVFSGLPSYQALFGNQDYCACPHCQSIFGPAAYFVDLMRLTQRYVTDPNRATIPPDLTLEQRRPQLFTDALSCAATNDLVPHLVIANGVLADWVEKLLHTDAPERFLATANYPLNLPRNLPLVETRLLLASAGLSLPQVYTAFEPAAFTTHVSAATPASITLAEAPPGDATMVGAVLRIVAGPGTGQARQITAYDVQTRIATVGAAWAVAATADSLCVVAWQAWPVAREALGLSLEQAALVATPVVDPAALEALYGLPGGTGLAALAQVPMFLRHTDFDPVTLRTLLFEDFDDSEIAAGLAHGLFINGALGSGGYVALVTGDLGVETLAPLDAPTLDRIGRFVRLARWTGLSFADLDWLIAAAGETQISEGTLIEIADALQAKALTGLPLDTLTALWADMKTIGRGDGEQPADLFDRVWNPISLLADGGVYRPLYPANPLFVDAVVTWDVATGVTTGDGGGGFGRSRLVAGLRVSDAELTAIGQLLFGEAAVPLDVGNLTLLYRTTVLLRLTQLDVAGYEALLLRLGLSPTAPILPLELSRLVAAARWMSAARLSSETLSFVLADVVPPLPTAPDSRYAQMRALWLLARPGYVTPRSFIADTITPDQSAAAYAVLVAQTAPARVRSLGADYARVFGPGQDDIAMVLAEVTTNDLAFLATDLGFSARQIDVVVDAVNAAFVAQGEMLANQLAAMLGAGVEMVDAASLYIATAIGTPTALLTTLLVPLPAPTGDDPGWQAIENVFARYTRLLVAAATLQIDAPTLAALPQMPAVFGIANLARPTLDDLRCISAYNALVAASDNSGDAWLAYFGMPAATNAEQQAKLTCLAALTYWPEAQILAILDQIGATIALIDTVAGITRLSPIFALFAAGGFDPGFAARLLALRTLPADGPDASHANWETYRDTAAATHGTIAGKLGAAWDQSYATIVSQMNVARRDALEPIVVWQLGRVHPWIVDRRQLYGFLLIDVDMSGCAMTSRVAEAIGAVQLYLQRCRLNLEPGVDQLRVPEAQWQWMNNYRVWEANRRIFLYPENYMEPTLRSSRTEVFKELEESLLQTNVTDETVTKAYGTYFERLDALATLIYVDSLRCIVDDRKRAPVETLFVFARTLAEPYEFYVARQELGAVWSEWRRIDASIPAPFITPAYAFGRLFVFWVELKVVREIKIRADPLVGSMSENSSTYTASIHFTFQTSTGGWSPAQSLIDNEVVYVTTAEPPFNSESGYGLFDMDALFWRKCSALTVPGERLLAPPLATGRDEKIVIFYGPFLENDQDPPSALKVGPRPDPAMRAQDPARYVFDLNVYTRSGMINQAIASTARGDIALQSARVLNRDLHLDFLMRGSEFRLLLESRSPGVPPAIKPVIDVATSALYVGDTFNVLRSNYYGDWTSPIQSATQAIRATADAFVVDGLDAARSQGVYDDLLGHGVIDHLGVIEPIFTTDTNLDFLFGGEQFHNRAILVAEIQNILLNLKARGLPVQGDSFLLTAIDAPLAAQVLIDLRGNGVLDGADRVDPAFSSRTDLSFLFGGAPPEEQARLIYEVQRVLFRLMADPLLLGSISRRNAATIVTKNQPDWFLINAGNEAFKVVVTDMQLPMLSANMRVKEVPSAHIISADSFIMTDIDSALSMQAYEDLVGHGVVDANGQLEIGFGPSTDLSFLFANAPLRERMIMSAEVRAVLLNLPTITALSYFHEDENTVFTAAALLPLGIGQAAADAALAALVVHAVVSAIGGVSRSYGPDTDLSYLYADTGDRRALLIAGTRAILRRFFATTWQRAIQDVRFAFERLTTAAVPRLNASLASGGVEALLALTSQQAPVVPLVPFSAYLPTRKVIEPKLFDGAQVDFDGPYGLYYWELFYFTPELVAATLMRSGRHDAAIAWLQYIFNPTVRPDPLIPADFITADIDEADAESGYAALCAQGIILPDGMVAAGFGTQTDLSFLFPAVADPLTRQQMIREVRNVLTNALMAAPTSRFWRFMPFRNQTLAGLVETLTDPVTIALYENDPFDPYAIARMRIGAFEKATVMRYLDVLIDWGDALYAQKTREALTAATMLYLYADELLGARPVDEGPCKIEQPASYAQIAARYADVPGGIPPFLIELENVVSGDQAAASPELLGQPFNDVEALFCVPENEKMLAYWDRLADRLFKLRNCLDLEGNSLDLPLFAPPIDALALVRAAAAGTSGLTANPQGQAAVPSYRYSFLMMQARTIVSSAAILGSALSNALAERDNETLFRLRASQELAILNLTTRMKTLQVDEARAGLAALEQSRAAIQSRQNFYAGLIREFMSPGEIANIALSGTALLTSIGAGIAQTVAAIAYAVPQVGAPTAMTYGGIQLGNSASKWAAALESATKVLEFGAQTSLTVAGYQRRAQDWQREIDQSVFDLAQTEAQILAAQTQIAGATRDLEIHQRTIAQAQDYSDFLLRKFDNYELFAWMAGRLSSLFYQTYRAALEATLAAQAAYQYELNSDDVFVNFASWDERHSGLLSGETLNMALDQMDQAYVRSNTRRLEITKTVSLAQIAPTELLRLRSEGRCTIDLSEALYDFDFPGQYCRRIKTAEFSLVSTIEAESGFEIHATILQTRNQILVRADKAGLDYMLGGGGDQPLSVRSNWQANQVIAASASSLGSGLWELILGIDDRLYPFEGTGAVCSFDMAMPLATNRFDFSTIEDVAVTLRYSALDGGPIFRKQVETALAGPVFAGTAFLSLATAFEADWAAFMEDHGDPVAQVLTVEIDRTRLVPNLSDYLLDSVDLWITVDPDDPLPGASTFLTLAPAKLAAASVPFKGAVGLYDANAAPLAQFAGSWAITVDLEAMKQVPELAALLSAGFLDPARFLDVGLVLNYRATVFKS</sequence>
<evidence type="ECO:0000313" key="5">
    <source>
        <dbReference type="EMBL" id="MEN2786779.1"/>
    </source>
</evidence>
<dbReference type="EMBL" id="JBDIMF010000003">
    <property type="protein sequence ID" value="MEN2786779.1"/>
    <property type="molecule type" value="Genomic_DNA"/>
</dbReference>
<gene>
    <name evidence="5" type="ORF">ABC969_10145</name>
</gene>
<keyword evidence="1" id="KW-0843">Virulence</keyword>
<protein>
    <submittedName>
        <fullName evidence="5">Neuraminidase-like domain-containing protein</fullName>
    </submittedName>
</protein>
<evidence type="ECO:0000259" key="3">
    <source>
        <dbReference type="Pfam" id="PF18413"/>
    </source>
</evidence>
<keyword evidence="6" id="KW-1185">Reference proteome</keyword>
<dbReference type="InterPro" id="IPR018003">
    <property type="entry name" value="Insecticidal_toxin/plasmid_vir"/>
</dbReference>
<evidence type="ECO:0000256" key="1">
    <source>
        <dbReference type="ARBA" id="ARBA00023026"/>
    </source>
</evidence>
<dbReference type="Pfam" id="PF03538">
    <property type="entry name" value="VRP1"/>
    <property type="match status" value="1"/>
</dbReference>
<dbReference type="Proteomes" id="UP001404104">
    <property type="component" value="Unassembled WGS sequence"/>
</dbReference>
<dbReference type="InterPro" id="IPR040840">
    <property type="entry name" value="TcA_TcB_BD"/>
</dbReference>
<evidence type="ECO:0000259" key="4">
    <source>
        <dbReference type="Pfam" id="PF20220"/>
    </source>
</evidence>
<dbReference type="InterPro" id="IPR046839">
    <property type="entry name" value="ABC_toxin_N"/>
</dbReference>
<organism evidence="5 6">
    <name type="scientific">Sphingomonas qilianensis</name>
    <dbReference type="NCBI Taxonomy" id="1736690"/>
    <lineage>
        <taxon>Bacteria</taxon>
        <taxon>Pseudomonadati</taxon>
        <taxon>Pseudomonadota</taxon>
        <taxon>Alphaproteobacteria</taxon>
        <taxon>Sphingomonadales</taxon>
        <taxon>Sphingomonadaceae</taxon>
        <taxon>Sphingomonas</taxon>
    </lineage>
</organism>
<comment type="caution">
    <text evidence="5">The sequence shown here is derived from an EMBL/GenBank/DDBJ whole genome shotgun (WGS) entry which is preliminary data.</text>
</comment>
<dbReference type="Pfam" id="PF18413">
    <property type="entry name" value="Neuraminidase"/>
    <property type="match status" value="1"/>
</dbReference>
<proteinExistence type="predicted"/>